<dbReference type="EMBL" id="JARKIB010000021">
    <property type="protein sequence ID" value="KAJ7767738.1"/>
    <property type="molecule type" value="Genomic_DNA"/>
</dbReference>
<dbReference type="Proteomes" id="UP001215598">
    <property type="component" value="Unassembled WGS sequence"/>
</dbReference>
<feature type="region of interest" description="Disordered" evidence="1">
    <location>
        <begin position="1"/>
        <end position="82"/>
    </location>
</feature>
<evidence type="ECO:0000256" key="1">
    <source>
        <dbReference type="SAM" id="MobiDB-lite"/>
    </source>
</evidence>
<sequence>MKSGGGQGIGRNSRFTTNRIAKKTSVKKREKRAKEQENLLGARPISREISVRRPRRNGRGRSRRKPKAAGFIPFHRCAPSPSSSPIRIRAVISLHVTSNVPPRRRSEAEGGEVTGGRITYGRLRNGASERRAYPFPHAGRPRMPRAAEAPPCNPKSTTRAIHTSYLARRCKYKRRGGIKLDVRKRSHTPRALRGRMATVSHTRDEGRKQVGDREDAGRVGWDSLGAGASKKRGKRPLGAGTAHGDPQKEDITLRGGGV</sequence>
<feature type="region of interest" description="Disordered" evidence="1">
    <location>
        <begin position="196"/>
        <end position="258"/>
    </location>
</feature>
<gene>
    <name evidence="2" type="ORF">B0H16DRAFT_1453365</name>
</gene>
<accession>A0AAD7JPC1</accession>
<feature type="compositionally biased region" description="Basic residues" evidence="1">
    <location>
        <begin position="20"/>
        <end position="31"/>
    </location>
</feature>
<organism evidence="2 3">
    <name type="scientific">Mycena metata</name>
    <dbReference type="NCBI Taxonomy" id="1033252"/>
    <lineage>
        <taxon>Eukaryota</taxon>
        <taxon>Fungi</taxon>
        <taxon>Dikarya</taxon>
        <taxon>Basidiomycota</taxon>
        <taxon>Agaricomycotina</taxon>
        <taxon>Agaricomycetes</taxon>
        <taxon>Agaricomycetidae</taxon>
        <taxon>Agaricales</taxon>
        <taxon>Marasmiineae</taxon>
        <taxon>Mycenaceae</taxon>
        <taxon>Mycena</taxon>
    </lineage>
</organism>
<proteinExistence type="predicted"/>
<feature type="region of interest" description="Disordered" evidence="1">
    <location>
        <begin position="135"/>
        <end position="157"/>
    </location>
</feature>
<comment type="caution">
    <text evidence="2">The sequence shown here is derived from an EMBL/GenBank/DDBJ whole genome shotgun (WGS) entry which is preliminary data.</text>
</comment>
<keyword evidence="3" id="KW-1185">Reference proteome</keyword>
<name>A0AAD7JPC1_9AGAR</name>
<protein>
    <submittedName>
        <fullName evidence="2">Uncharacterized protein</fullName>
    </submittedName>
</protein>
<dbReference type="AlphaFoldDB" id="A0AAD7JPC1"/>
<feature type="compositionally biased region" description="Basic residues" evidence="1">
    <location>
        <begin position="52"/>
        <end position="67"/>
    </location>
</feature>
<reference evidence="2" key="1">
    <citation type="submission" date="2023-03" db="EMBL/GenBank/DDBJ databases">
        <title>Massive genome expansion in bonnet fungi (Mycena s.s.) driven by repeated elements and novel gene families across ecological guilds.</title>
        <authorList>
            <consortium name="Lawrence Berkeley National Laboratory"/>
            <person name="Harder C.B."/>
            <person name="Miyauchi S."/>
            <person name="Viragh M."/>
            <person name="Kuo A."/>
            <person name="Thoen E."/>
            <person name="Andreopoulos B."/>
            <person name="Lu D."/>
            <person name="Skrede I."/>
            <person name="Drula E."/>
            <person name="Henrissat B."/>
            <person name="Morin E."/>
            <person name="Kohler A."/>
            <person name="Barry K."/>
            <person name="LaButti K."/>
            <person name="Morin E."/>
            <person name="Salamov A."/>
            <person name="Lipzen A."/>
            <person name="Mereny Z."/>
            <person name="Hegedus B."/>
            <person name="Baldrian P."/>
            <person name="Stursova M."/>
            <person name="Weitz H."/>
            <person name="Taylor A."/>
            <person name="Grigoriev I.V."/>
            <person name="Nagy L.G."/>
            <person name="Martin F."/>
            <person name="Kauserud H."/>
        </authorList>
    </citation>
    <scope>NUCLEOTIDE SEQUENCE</scope>
    <source>
        <strain evidence="2">CBHHK182m</strain>
    </source>
</reference>
<feature type="compositionally biased region" description="Basic and acidic residues" evidence="1">
    <location>
        <begin position="201"/>
        <end position="217"/>
    </location>
</feature>
<evidence type="ECO:0000313" key="3">
    <source>
        <dbReference type="Proteomes" id="UP001215598"/>
    </source>
</evidence>
<evidence type="ECO:0000313" key="2">
    <source>
        <dbReference type="EMBL" id="KAJ7767738.1"/>
    </source>
</evidence>